<organism evidence="1 2">
    <name type="scientific">Alteraurantiacibacter buctensis</name>
    <dbReference type="NCBI Taxonomy" id="1503981"/>
    <lineage>
        <taxon>Bacteria</taxon>
        <taxon>Pseudomonadati</taxon>
        <taxon>Pseudomonadota</taxon>
        <taxon>Alphaproteobacteria</taxon>
        <taxon>Sphingomonadales</taxon>
        <taxon>Erythrobacteraceae</taxon>
        <taxon>Alteraurantiacibacter</taxon>
    </lineage>
</organism>
<accession>A0A844YZM6</accession>
<evidence type="ECO:0008006" key="3">
    <source>
        <dbReference type="Google" id="ProtNLM"/>
    </source>
</evidence>
<reference evidence="1 2" key="1">
    <citation type="submission" date="2019-12" db="EMBL/GenBank/DDBJ databases">
        <title>Genomic-based taxomic classification of the family Erythrobacteraceae.</title>
        <authorList>
            <person name="Xu L."/>
        </authorList>
    </citation>
    <scope>NUCLEOTIDE SEQUENCE [LARGE SCALE GENOMIC DNA]</scope>
    <source>
        <strain evidence="1 2">M0322</strain>
    </source>
</reference>
<comment type="caution">
    <text evidence="1">The sequence shown here is derived from an EMBL/GenBank/DDBJ whole genome shotgun (WGS) entry which is preliminary data.</text>
</comment>
<evidence type="ECO:0000313" key="1">
    <source>
        <dbReference type="EMBL" id="MXO72642.1"/>
    </source>
</evidence>
<protein>
    <recommendedName>
        <fullName evidence="3">DUF937 domain-containing protein</fullName>
    </recommendedName>
</protein>
<dbReference type="EMBL" id="WTYV01000005">
    <property type="protein sequence ID" value="MXO72642.1"/>
    <property type="molecule type" value="Genomic_DNA"/>
</dbReference>
<sequence>MSIFDSLLQSIAGSPDDVVNLAEKVGISPRMAEAAIAALGRGHQMQGDTVEHAAAATGLDPAVLNQIVGHIGGEGSLTQFASILDRDGDGNPLDDLTDMAKGLFGKG</sequence>
<proteinExistence type="predicted"/>
<dbReference type="RefSeq" id="WP_160772555.1">
    <property type="nucleotide sequence ID" value="NZ_WTYV01000005.1"/>
</dbReference>
<dbReference type="Proteomes" id="UP000466966">
    <property type="component" value="Unassembled WGS sequence"/>
</dbReference>
<dbReference type="OrthoDB" id="7450771at2"/>
<evidence type="ECO:0000313" key="2">
    <source>
        <dbReference type="Proteomes" id="UP000466966"/>
    </source>
</evidence>
<gene>
    <name evidence="1" type="ORF">GRI99_13500</name>
</gene>
<name>A0A844YZM6_9SPHN</name>
<dbReference type="AlphaFoldDB" id="A0A844YZM6"/>
<keyword evidence="2" id="KW-1185">Reference proteome</keyword>